<evidence type="ECO:0000313" key="3">
    <source>
        <dbReference type="EMBL" id="MFC3882762.1"/>
    </source>
</evidence>
<reference evidence="4" key="1">
    <citation type="journal article" date="2019" name="Int. J. Syst. Evol. Microbiol.">
        <title>The Global Catalogue of Microorganisms (GCM) 10K type strain sequencing project: providing services to taxonomists for standard genome sequencing and annotation.</title>
        <authorList>
            <consortium name="The Broad Institute Genomics Platform"/>
            <consortium name="The Broad Institute Genome Sequencing Center for Infectious Disease"/>
            <person name="Wu L."/>
            <person name="Ma J."/>
        </authorList>
    </citation>
    <scope>NUCLEOTIDE SEQUENCE [LARGE SCALE GENOMIC DNA]</scope>
    <source>
        <strain evidence="4">CCUG 61889</strain>
    </source>
</reference>
<evidence type="ECO:0008006" key="5">
    <source>
        <dbReference type="Google" id="ProtNLM"/>
    </source>
</evidence>
<dbReference type="Proteomes" id="UP001595752">
    <property type="component" value="Unassembled WGS sequence"/>
</dbReference>
<dbReference type="RefSeq" id="WP_377912529.1">
    <property type="nucleotide sequence ID" value="NZ_JBHRZT010000020.1"/>
</dbReference>
<name>A0ABV8B0K5_9BACI</name>
<evidence type="ECO:0000313" key="4">
    <source>
        <dbReference type="Proteomes" id="UP001595752"/>
    </source>
</evidence>
<gene>
    <name evidence="3" type="ORF">ACFOU2_04305</name>
</gene>
<sequence>MKMGQWNEKQIEELLTRMPKPNDDRSLQEVYQSIQKKMERKPQRMWILSGLASAAVALLLVVLALPLFPPEEKLEPSSAQNQAGMEKGGQPAVEVQKQNGQGIMVKPSLLKPEGKNYITVAAPDQSIQFVVPLTYMVKDEGDAIVQSIKKKAGELDEEKLGLSKNIIQDLNLMESQHLVKVTVEANHPYGIGSTAETMFIDSLEETFRWLPYDEVEFETDGRKGIRLGNTGELKTLPIHPILRKAYLIYQLDKDHPKLLAPTHESYKTFGEAMEAMKKDDELDKLHASIPDDVKIEKIKSDETHLIIRFSNDTKLRNEEQYVYMLHAIMLTARDFGYKSIKFEGGTIDKVGDIRLQERYTVPAAPNVITPKNEER</sequence>
<evidence type="ECO:0000256" key="1">
    <source>
        <dbReference type="SAM" id="MobiDB-lite"/>
    </source>
</evidence>
<comment type="caution">
    <text evidence="3">The sequence shown here is derived from an EMBL/GenBank/DDBJ whole genome shotgun (WGS) entry which is preliminary data.</text>
</comment>
<feature type="region of interest" description="Disordered" evidence="1">
    <location>
        <begin position="73"/>
        <end position="92"/>
    </location>
</feature>
<evidence type="ECO:0000256" key="2">
    <source>
        <dbReference type="SAM" id="Phobius"/>
    </source>
</evidence>
<organism evidence="3 4">
    <name type="scientific">Bacillus songklensis</name>
    <dbReference type="NCBI Taxonomy" id="1069116"/>
    <lineage>
        <taxon>Bacteria</taxon>
        <taxon>Bacillati</taxon>
        <taxon>Bacillota</taxon>
        <taxon>Bacilli</taxon>
        <taxon>Bacillales</taxon>
        <taxon>Bacillaceae</taxon>
        <taxon>Bacillus</taxon>
    </lineage>
</organism>
<keyword evidence="4" id="KW-1185">Reference proteome</keyword>
<protein>
    <recommendedName>
        <fullName evidence="5">Negative regulator of sigma-X activity</fullName>
    </recommendedName>
</protein>
<keyword evidence="2" id="KW-0812">Transmembrane</keyword>
<proteinExistence type="predicted"/>
<dbReference type="EMBL" id="JBHRZT010000020">
    <property type="protein sequence ID" value="MFC3882762.1"/>
    <property type="molecule type" value="Genomic_DNA"/>
</dbReference>
<keyword evidence="2" id="KW-0472">Membrane</keyword>
<feature type="transmembrane region" description="Helical" evidence="2">
    <location>
        <begin position="45"/>
        <end position="68"/>
    </location>
</feature>
<keyword evidence="2" id="KW-1133">Transmembrane helix</keyword>
<accession>A0ABV8B0K5</accession>